<dbReference type="AlphaFoldDB" id="A0A1M6NXC4"/>
<evidence type="ECO:0000313" key="5">
    <source>
        <dbReference type="Proteomes" id="UP000184510"/>
    </source>
</evidence>
<dbReference type="Proteomes" id="UP000184510">
    <property type="component" value="Unassembled WGS sequence"/>
</dbReference>
<accession>A0A1M6NXC4</accession>
<dbReference type="RefSeq" id="WP_143184570.1">
    <property type="nucleotide sequence ID" value="NZ_FQYR01000005.1"/>
</dbReference>
<dbReference type="InParanoid" id="A0A1M6NXC4"/>
<dbReference type="InterPro" id="IPR021109">
    <property type="entry name" value="Peptidase_aspartic_dom_sf"/>
</dbReference>
<dbReference type="PROSITE" id="PS50175">
    <property type="entry name" value="ASP_PROT_RETROV"/>
    <property type="match status" value="1"/>
</dbReference>
<proteinExistence type="predicted"/>
<dbReference type="CDD" id="cd05483">
    <property type="entry name" value="retropepsin_like_bacteria"/>
    <property type="match status" value="2"/>
</dbReference>
<gene>
    <name evidence="4" type="ORF">SAMN02745181_3005</name>
</gene>
<dbReference type="Gene3D" id="2.40.70.10">
    <property type="entry name" value="Acid Proteases"/>
    <property type="match status" value="2"/>
</dbReference>
<dbReference type="GO" id="GO:0006508">
    <property type="term" value="P:proteolysis"/>
    <property type="evidence" value="ECO:0007669"/>
    <property type="project" value="UniProtKB-KW"/>
</dbReference>
<evidence type="ECO:0000256" key="1">
    <source>
        <dbReference type="ARBA" id="ARBA00022801"/>
    </source>
</evidence>
<reference evidence="4 5" key="1">
    <citation type="submission" date="2016-11" db="EMBL/GenBank/DDBJ databases">
        <authorList>
            <person name="Jaros S."/>
            <person name="Januszkiewicz K."/>
            <person name="Wedrychowicz H."/>
        </authorList>
    </citation>
    <scope>NUCLEOTIDE SEQUENCE [LARGE SCALE GENOMIC DNA]</scope>
    <source>
        <strain evidence="4 5">DSM 18772</strain>
    </source>
</reference>
<dbReference type="Gene3D" id="2.30.30.700">
    <property type="entry name" value="SLA1 homology domain 1"/>
    <property type="match status" value="1"/>
</dbReference>
<dbReference type="OrthoDB" id="179870at2"/>
<dbReference type="SUPFAM" id="SSF50630">
    <property type="entry name" value="Acid proteases"/>
    <property type="match status" value="2"/>
</dbReference>
<keyword evidence="2" id="KW-0732">Signal</keyword>
<dbReference type="InterPro" id="IPR034122">
    <property type="entry name" value="Retropepsin-like_bacterial"/>
</dbReference>
<evidence type="ECO:0000256" key="2">
    <source>
        <dbReference type="SAM" id="SignalP"/>
    </source>
</evidence>
<dbReference type="InterPro" id="IPR001995">
    <property type="entry name" value="Peptidase_A2_cat"/>
</dbReference>
<evidence type="ECO:0000259" key="3">
    <source>
        <dbReference type="PROSITE" id="PS50175"/>
    </source>
</evidence>
<feature type="chain" id="PRO_5013336883" evidence="2">
    <location>
        <begin position="24"/>
        <end position="455"/>
    </location>
</feature>
<organism evidence="4 5">
    <name type="scientific">Rubritalea squalenifaciens DSM 18772</name>
    <dbReference type="NCBI Taxonomy" id="1123071"/>
    <lineage>
        <taxon>Bacteria</taxon>
        <taxon>Pseudomonadati</taxon>
        <taxon>Verrucomicrobiota</taxon>
        <taxon>Verrucomicrobiia</taxon>
        <taxon>Verrucomicrobiales</taxon>
        <taxon>Rubritaleaceae</taxon>
        <taxon>Rubritalea</taxon>
    </lineage>
</organism>
<dbReference type="Pfam" id="PF13650">
    <property type="entry name" value="Asp_protease_2"/>
    <property type="match status" value="2"/>
</dbReference>
<evidence type="ECO:0000313" key="4">
    <source>
        <dbReference type="EMBL" id="SHK00397.1"/>
    </source>
</evidence>
<name>A0A1M6NXC4_9BACT</name>
<sequence length="455" mass="50717">MKRITKLVRLGLATIALSSPVLADDDINYRQFTSSDGKTISAVVVDKDDESVTLLLENGKRAKVPNDRLSADDQEYVKGWNKAKAIFLQQCRGLTIGELLTLRGYEGIPIKFMGNSMLIKAELNGKPAKFILDTGAGTSLIHTGTCERTGCALGPFDQKVYGVSGEAPAAWSDVDEIKIGESVFKNRKILATDMLRDKPKGSPLRDDGLFGADFLSQLDAVISYRERKVFIRPDKSDESTLNGESDEEALTFRIFKTKRNQAYRGNIVKKTASVVTIKLHQQDKEVQVPISQLSEDDALYTINWSEAKAMFLRHCRSLTIRELLELREYQDFEYDRKGNHIFVDGKLNQKDVTWMIDTGADNSLLHIDAAKEAGVEVGPMDKKVYGVGGEAPAAACSVESVELGKAIFRKRKVLATDLDRFDQNISYVGLFGADFMRECNAVITYSEKRIFLKQN</sequence>
<feature type="signal peptide" evidence="2">
    <location>
        <begin position="1"/>
        <end position="23"/>
    </location>
</feature>
<keyword evidence="4" id="KW-0645">Protease</keyword>
<dbReference type="STRING" id="1123071.SAMN02745181_3005"/>
<dbReference type="GO" id="GO:0004190">
    <property type="term" value="F:aspartic-type endopeptidase activity"/>
    <property type="evidence" value="ECO:0007669"/>
    <property type="project" value="InterPro"/>
</dbReference>
<dbReference type="EMBL" id="FQYR01000005">
    <property type="protein sequence ID" value="SHK00397.1"/>
    <property type="molecule type" value="Genomic_DNA"/>
</dbReference>
<feature type="domain" description="Peptidase A2" evidence="3">
    <location>
        <begin position="352"/>
        <end position="435"/>
    </location>
</feature>
<protein>
    <submittedName>
        <fullName evidence="4">Aspartyl protease</fullName>
    </submittedName>
</protein>
<keyword evidence="1" id="KW-0378">Hydrolase</keyword>
<keyword evidence="5" id="KW-1185">Reference proteome</keyword>